<evidence type="ECO:0000256" key="2">
    <source>
        <dbReference type="ARBA" id="ARBA00022737"/>
    </source>
</evidence>
<feature type="compositionally biased region" description="Polar residues" evidence="3">
    <location>
        <begin position="25"/>
        <end position="36"/>
    </location>
</feature>
<dbReference type="Gene3D" id="2.120.10.80">
    <property type="entry name" value="Kelch-type beta propeller"/>
    <property type="match status" value="2"/>
</dbReference>
<dbReference type="EMBL" id="JAFCIX010000555">
    <property type="protein sequence ID" value="KAH6587692.1"/>
    <property type="molecule type" value="Genomic_DNA"/>
</dbReference>
<reference evidence="5 6" key="1">
    <citation type="submission" date="2021-02" db="EMBL/GenBank/DDBJ databases">
        <title>Variation within the Batrachochytrium salamandrivorans European outbreak.</title>
        <authorList>
            <person name="Kelly M."/>
            <person name="Pasmans F."/>
            <person name="Shea T.P."/>
            <person name="Munoz J.F."/>
            <person name="Carranza S."/>
            <person name="Cuomo C.A."/>
            <person name="Martel A."/>
        </authorList>
    </citation>
    <scope>NUCLEOTIDE SEQUENCE [LARGE SCALE GENOMIC DNA]</scope>
    <source>
        <strain evidence="5 6">AMFP18/2</strain>
    </source>
</reference>
<dbReference type="PANTHER" id="PTHR46003:SF1">
    <property type="entry name" value="HOST CELL FACTOR"/>
    <property type="match status" value="1"/>
</dbReference>
<keyword evidence="1" id="KW-0880">Kelch repeat</keyword>
<evidence type="ECO:0000256" key="1">
    <source>
        <dbReference type="ARBA" id="ARBA00022441"/>
    </source>
</evidence>
<accession>A0ABQ8EWC6</accession>
<name>A0ABQ8EWC6_9FUNG</name>
<evidence type="ECO:0000259" key="4">
    <source>
        <dbReference type="Pfam" id="PF24981"/>
    </source>
</evidence>
<organism evidence="5 6">
    <name type="scientific">Batrachochytrium salamandrivorans</name>
    <dbReference type="NCBI Taxonomy" id="1357716"/>
    <lineage>
        <taxon>Eukaryota</taxon>
        <taxon>Fungi</taxon>
        <taxon>Fungi incertae sedis</taxon>
        <taxon>Chytridiomycota</taxon>
        <taxon>Chytridiomycota incertae sedis</taxon>
        <taxon>Chytridiomycetes</taxon>
        <taxon>Rhizophydiales</taxon>
        <taxon>Rhizophydiales incertae sedis</taxon>
        <taxon>Batrachochytrium</taxon>
    </lineage>
</organism>
<evidence type="ECO:0000256" key="3">
    <source>
        <dbReference type="SAM" id="MobiDB-lite"/>
    </source>
</evidence>
<sequence length="1103" mass="122496">MAASTKVRWHLLYSSLATSSSHSTDWNGRSNQQSPTDVAGHSDAVFPSARHGHACQYMSYEHQNTGRIIHELVIFWGGNYGIKQDAFALDLDTGAWRTINAWKGKINDDNPQFNRSFSSVQATPSAACGSTSNKASGMYLFGGIQEDQDGDHITNRLFHYDARRDLFSTLSSTSKDDLPTPRFAASATYTPTGGCVSQEPCIFVFGGLGASHIPMSEFHAFDLSNRVWHKISPEGTPPTARESHTAIHSVTTPDTSGVIVVFGGFTGQKEAEFQRLNDIVYFNLDKNLWTRPVIHGFRPPGRSLHTSVLLHNKMVVFGGLEATENGSSSDINDSNNTAVLTSTIAGEGHLRWKCSNSVFFFDLEKEIWEYLTPEPALHDQTMPSAPPPRSGHTSVLVGNMMVITGGNLGYNSAVNSRQCSNDIWALEIGPPPPPGSIFVSPSATTVSALYSDNQADGMPAVQFTWDDEFSWFPNRTYRLEVQDLSSDLSNWRVLYEGVKRDFVAPLVVRDQEIRLTLDTYAASGNHALPLDELEDSHIYLVRVLCINFAGDSNMWPTGNGERIQKPLWIRNGHILEEADIVVPPLPTLFSAHWLAHEPDDICAFSWKTIANHSKLQKVRIQSRAIIGVRMERNCNSDQFPQPRHSQIFLKNNDALANFVDTEDTSVAHAEIELVGEWTHIWDGEELGAHISALALKKGVLIPALLFRFFDGDNLIHIFNGMYRVGSDVVDIETTSESFDRDEAPQTYLPRKKRCRESYASEFLEDLVARNITKVVYEFRICSAQQEKQSILVSAWTQPIAVNGQVDDKAVFKDALQHIPGGIMLPAYPVGVTTEHAPLCLPQTSLLANISEPLSIVSHAFPIKESLSLTLPEHEDSHLQELTPSTLTSLISDIAPYMGVAEQETNSCLEVVDVHKERDTLVMENSPTLTTKSILIVSNDLGVSHKSNLEDLGESLEDSINGAPGWCLPVIGTQSLEFQFKMRFGDRIEARWIKLRKCGSTSIVDVIDDAWYSARALYYLTTPNKASWRLKIHYEGFKKTDDQFLPLDGDVRLFLREPLGGAEIAPPGTGNEDGWFDLDSPKTYLLAKTQKAAAKRGECIVKQR</sequence>
<dbReference type="SUPFAM" id="SSF117281">
    <property type="entry name" value="Kelch motif"/>
    <property type="match status" value="1"/>
</dbReference>
<dbReference type="Proteomes" id="UP001648503">
    <property type="component" value="Unassembled WGS sequence"/>
</dbReference>
<keyword evidence="2" id="KW-0677">Repeat</keyword>
<dbReference type="PANTHER" id="PTHR46003">
    <property type="entry name" value="HOST CELL FACTOR"/>
    <property type="match status" value="1"/>
</dbReference>
<evidence type="ECO:0000313" key="5">
    <source>
        <dbReference type="EMBL" id="KAH6587692.1"/>
    </source>
</evidence>
<dbReference type="Pfam" id="PF24981">
    <property type="entry name" value="Beta-prop_ATRN-LZTR1"/>
    <property type="match status" value="1"/>
</dbReference>
<dbReference type="InterPro" id="IPR015915">
    <property type="entry name" value="Kelch-typ_b-propeller"/>
</dbReference>
<dbReference type="InterPro" id="IPR043536">
    <property type="entry name" value="HCF1/2"/>
</dbReference>
<feature type="region of interest" description="Disordered" evidence="3">
    <location>
        <begin position="19"/>
        <end position="43"/>
    </location>
</feature>
<keyword evidence="6" id="KW-1185">Reference proteome</keyword>
<dbReference type="InterPro" id="IPR056737">
    <property type="entry name" value="Beta-prop_ATRN-MKLN-like"/>
</dbReference>
<proteinExistence type="predicted"/>
<feature type="domain" description="Attractin/MKLN-like beta-propeller" evidence="4">
    <location>
        <begin position="135"/>
        <end position="328"/>
    </location>
</feature>
<comment type="caution">
    <text evidence="5">The sequence shown here is derived from an EMBL/GenBank/DDBJ whole genome shotgun (WGS) entry which is preliminary data.</text>
</comment>
<gene>
    <name evidence="5" type="ORF">BASA50_011296</name>
</gene>
<protein>
    <recommendedName>
        <fullName evidence="4">Attractin/MKLN-like beta-propeller domain-containing protein</fullName>
    </recommendedName>
</protein>
<evidence type="ECO:0000313" key="6">
    <source>
        <dbReference type="Proteomes" id="UP001648503"/>
    </source>
</evidence>